<comment type="caution">
    <text evidence="1">The sequence shown here is derived from an EMBL/GenBank/DDBJ whole genome shotgun (WGS) entry which is preliminary data.</text>
</comment>
<dbReference type="OrthoDB" id="4731581at2"/>
<proteinExistence type="predicted"/>
<accession>A0A1A0VFJ2</accession>
<reference evidence="1 2" key="1">
    <citation type="submission" date="2016-06" db="EMBL/GenBank/DDBJ databases">
        <authorList>
            <person name="Kjaerup R.B."/>
            <person name="Dalgaard T.S."/>
            <person name="Juul-Madsen H.R."/>
        </authorList>
    </citation>
    <scope>NUCLEOTIDE SEQUENCE [LARGE SCALE GENOMIC DNA]</scope>
    <source>
        <strain evidence="1 2">852002-51834_SCH5396731</strain>
    </source>
</reference>
<dbReference type="RefSeq" id="WP_064882257.1">
    <property type="nucleotide sequence ID" value="NZ_LZSX01000073.1"/>
</dbReference>
<evidence type="ECO:0000313" key="1">
    <source>
        <dbReference type="EMBL" id="OBB82015.1"/>
    </source>
</evidence>
<dbReference type="EMBL" id="LZSX01000073">
    <property type="protein sequence ID" value="OBB82015.1"/>
    <property type="molecule type" value="Genomic_DNA"/>
</dbReference>
<protein>
    <submittedName>
        <fullName evidence="1">Uncharacterized protein</fullName>
    </submittedName>
</protein>
<organism evidence="1 2">
    <name type="scientific">Mycobacterium colombiense</name>
    <dbReference type="NCBI Taxonomy" id="339268"/>
    <lineage>
        <taxon>Bacteria</taxon>
        <taxon>Bacillati</taxon>
        <taxon>Actinomycetota</taxon>
        <taxon>Actinomycetes</taxon>
        <taxon>Mycobacteriales</taxon>
        <taxon>Mycobacteriaceae</taxon>
        <taxon>Mycobacterium</taxon>
        <taxon>Mycobacterium avium complex (MAC)</taxon>
    </lineage>
</organism>
<name>A0A1A0VFJ2_9MYCO</name>
<sequence>MAPEPEALPDFSPFHKMREIELDPESVVGKELRDRFSQFDQSFTGKNPLWAAVVKLIGLTAMCAKGVIDLEKEVIELRREVRSRRAT</sequence>
<evidence type="ECO:0000313" key="2">
    <source>
        <dbReference type="Proteomes" id="UP000091914"/>
    </source>
</evidence>
<dbReference type="Proteomes" id="UP000091914">
    <property type="component" value="Unassembled WGS sequence"/>
</dbReference>
<dbReference type="AlphaFoldDB" id="A0A1A0VFJ2"/>
<gene>
    <name evidence="1" type="ORF">A5760_13735</name>
</gene>